<dbReference type="EMBL" id="JAPMOS010000007">
    <property type="protein sequence ID" value="KAJ4461423.1"/>
    <property type="molecule type" value="Genomic_DNA"/>
</dbReference>
<gene>
    <name evidence="2" type="ORF">PAPYR_1990</name>
</gene>
<sequence length="106" mass="11694">MWADEERHRSASSDHPPDPEANRTSNRSSKRTSLHVCPASGQTAQSCAIATIFLGRPGKRERNDHKWGTGVAPNSWVRIQAATPLDWRQGAFATKQVHEPEGHCAP</sequence>
<name>A0ABQ8URF2_9EUKA</name>
<keyword evidence="3" id="KW-1185">Reference proteome</keyword>
<feature type="compositionally biased region" description="Basic and acidic residues" evidence="1">
    <location>
        <begin position="1"/>
        <end position="21"/>
    </location>
</feature>
<accession>A0ABQ8URF2</accession>
<evidence type="ECO:0000313" key="3">
    <source>
        <dbReference type="Proteomes" id="UP001141327"/>
    </source>
</evidence>
<evidence type="ECO:0000256" key="1">
    <source>
        <dbReference type="SAM" id="MobiDB-lite"/>
    </source>
</evidence>
<reference evidence="2" key="1">
    <citation type="journal article" date="2022" name="bioRxiv">
        <title>Genomics of Preaxostyla Flagellates Illuminates Evolutionary Transitions and the Path Towards Mitochondrial Loss.</title>
        <authorList>
            <person name="Novak L.V.F."/>
            <person name="Treitli S.C."/>
            <person name="Pyrih J."/>
            <person name="Halakuc P."/>
            <person name="Pipaliya S.V."/>
            <person name="Vacek V."/>
            <person name="Brzon O."/>
            <person name="Soukal P."/>
            <person name="Eme L."/>
            <person name="Dacks J.B."/>
            <person name="Karnkowska A."/>
            <person name="Elias M."/>
            <person name="Hampl V."/>
        </authorList>
    </citation>
    <scope>NUCLEOTIDE SEQUENCE</scope>
    <source>
        <strain evidence="2">RCP-MX</strain>
    </source>
</reference>
<comment type="caution">
    <text evidence="2">The sequence shown here is derived from an EMBL/GenBank/DDBJ whole genome shotgun (WGS) entry which is preliminary data.</text>
</comment>
<evidence type="ECO:0000313" key="2">
    <source>
        <dbReference type="EMBL" id="KAJ4461423.1"/>
    </source>
</evidence>
<dbReference type="Proteomes" id="UP001141327">
    <property type="component" value="Unassembled WGS sequence"/>
</dbReference>
<feature type="region of interest" description="Disordered" evidence="1">
    <location>
        <begin position="1"/>
        <end position="42"/>
    </location>
</feature>
<protein>
    <submittedName>
        <fullName evidence="2">Uncharacterized protein</fullName>
    </submittedName>
</protein>
<organism evidence="2 3">
    <name type="scientific">Paratrimastix pyriformis</name>
    <dbReference type="NCBI Taxonomy" id="342808"/>
    <lineage>
        <taxon>Eukaryota</taxon>
        <taxon>Metamonada</taxon>
        <taxon>Preaxostyla</taxon>
        <taxon>Paratrimastigidae</taxon>
        <taxon>Paratrimastix</taxon>
    </lineage>
</organism>
<proteinExistence type="predicted"/>